<evidence type="ECO:0000313" key="1">
    <source>
        <dbReference type="EMBL" id="PTA50730.1"/>
    </source>
</evidence>
<name>A0ABX5HVH6_9GAMM</name>
<sequence length="229" mass="26253">MSFAVMQPYLFPYLGYYQLVHAANKFVFYDDVTFIKGGYINRNNILANGKAQRFTVPVPGMSSNTLINELSFDNNVKKILKTIEQSYKKSPNFANVFPLIESVLCDDNRSVEYICAKSISLVFDYLSIAKDFCFSSALEYNRDLSAADKLISMAGVLKLNCYINSPGGKSLYNKDYFSNKGVDLFFIEMEYYEYKQNSDRFIPHLSMIDILMHNSKADVIDMLTKYKLV</sequence>
<dbReference type="EMBL" id="PYSG01000002">
    <property type="protein sequence ID" value="PTA50730.1"/>
    <property type="molecule type" value="Genomic_DNA"/>
</dbReference>
<keyword evidence="2" id="KW-1185">Reference proteome</keyword>
<accession>A0ABX5HVH6</accession>
<proteinExistence type="predicted"/>
<comment type="caution">
    <text evidence="1">The sequence shown here is derived from an EMBL/GenBank/DDBJ whole genome shotgun (WGS) entry which is preliminary data.</text>
</comment>
<protein>
    <recommendedName>
        <fullName evidence="3">WbqC-like protein family</fullName>
    </recommendedName>
</protein>
<gene>
    <name evidence="1" type="ORF">C9I43_09555</name>
</gene>
<organism evidence="1 2">
    <name type="scientific">Shewanella morhuae</name>
    <dbReference type="NCBI Taxonomy" id="365591"/>
    <lineage>
        <taxon>Bacteria</taxon>
        <taxon>Pseudomonadati</taxon>
        <taxon>Pseudomonadota</taxon>
        <taxon>Gammaproteobacteria</taxon>
        <taxon>Alteromonadales</taxon>
        <taxon>Shewanellaceae</taxon>
        <taxon>Shewanella</taxon>
    </lineage>
</organism>
<dbReference type="InterPro" id="IPR014985">
    <property type="entry name" value="WbqC"/>
</dbReference>
<evidence type="ECO:0008006" key="3">
    <source>
        <dbReference type="Google" id="ProtNLM"/>
    </source>
</evidence>
<dbReference type="RefSeq" id="WP_107883294.1">
    <property type="nucleotide sequence ID" value="NZ_PYSG01000002.1"/>
</dbReference>
<dbReference type="Proteomes" id="UP000240506">
    <property type="component" value="Unassembled WGS sequence"/>
</dbReference>
<dbReference type="Pfam" id="PF08889">
    <property type="entry name" value="WbqC"/>
    <property type="match status" value="1"/>
</dbReference>
<reference evidence="1 2" key="1">
    <citation type="submission" date="2018-04" db="EMBL/GenBank/DDBJ databases">
        <title>Genomic sequence of a freshwater isolate of Shewanella morhuae.</title>
        <authorList>
            <person name="Castillo D.E."/>
            <person name="Gram L."/>
        </authorList>
    </citation>
    <scope>NUCLEOTIDE SEQUENCE [LARGE SCALE GENOMIC DNA]</scope>
    <source>
        <strain evidence="1 2">CW7</strain>
    </source>
</reference>
<evidence type="ECO:0000313" key="2">
    <source>
        <dbReference type="Proteomes" id="UP000240506"/>
    </source>
</evidence>